<dbReference type="AlphaFoldDB" id="A0A8J3F8P2"/>
<reference evidence="4" key="2">
    <citation type="submission" date="2020-09" db="EMBL/GenBank/DDBJ databases">
        <authorList>
            <person name="Sun Q."/>
            <person name="Sedlacek I."/>
        </authorList>
    </citation>
    <scope>NUCLEOTIDE SEQUENCE</scope>
    <source>
        <strain evidence="4">CCM 7664</strain>
    </source>
</reference>
<dbReference type="EMBL" id="BMDP01000001">
    <property type="protein sequence ID" value="GGI53748.1"/>
    <property type="molecule type" value="Genomic_DNA"/>
</dbReference>
<evidence type="ECO:0000313" key="5">
    <source>
        <dbReference type="Proteomes" id="UP000627205"/>
    </source>
</evidence>
<dbReference type="RefSeq" id="WP_188419777.1">
    <property type="nucleotide sequence ID" value="NZ_BMDP01000001.1"/>
</dbReference>
<keyword evidence="5" id="KW-1185">Reference proteome</keyword>
<dbReference type="InterPro" id="IPR011990">
    <property type="entry name" value="TPR-like_helical_dom_sf"/>
</dbReference>
<dbReference type="SUPFAM" id="SSF48452">
    <property type="entry name" value="TPR-like"/>
    <property type="match status" value="1"/>
</dbReference>
<feature type="region of interest" description="Disordered" evidence="1">
    <location>
        <begin position="256"/>
        <end position="282"/>
    </location>
</feature>
<evidence type="ECO:0000256" key="3">
    <source>
        <dbReference type="SAM" id="SignalP"/>
    </source>
</evidence>
<sequence length="282" mass="29482">MSRHLFSHLFTGMTLSAGLLFGNTAFAADATIEQVYAAADGGHLGQAQQMMRDVLRDHPDSGKAHFVEAELLARQGDLAGARSELTKAERLAPGLPFAKVSAVQELEGLLRADSVHAAGTSLARASHGASWGWIVAALAAVAMFAYWIRQRARNTETAPSYGYSYANYGSGPVPQSAGYGSAPNVSGGLGSGLFGSLATGAAVGAGVVAGEALMHRVLDGSNSQSMVAPVPSPVWDDMQQRERSYSNYDMGGKDFGLNDDTSWGDNSNGIADSGNDSYDDWG</sequence>
<gene>
    <name evidence="4" type="ORF">GCM10011430_09220</name>
</gene>
<evidence type="ECO:0008006" key="6">
    <source>
        <dbReference type="Google" id="ProtNLM"/>
    </source>
</evidence>
<keyword evidence="2" id="KW-0472">Membrane</keyword>
<evidence type="ECO:0000256" key="1">
    <source>
        <dbReference type="SAM" id="MobiDB-lite"/>
    </source>
</evidence>
<feature type="chain" id="PRO_5035254944" description="Tetratricopeptide repeat protein" evidence="3">
    <location>
        <begin position="28"/>
        <end position="282"/>
    </location>
</feature>
<name>A0A8J3F8P2_9BURK</name>
<dbReference type="Proteomes" id="UP000627205">
    <property type="component" value="Unassembled WGS sequence"/>
</dbReference>
<dbReference type="Gene3D" id="1.25.40.10">
    <property type="entry name" value="Tetratricopeptide repeat domain"/>
    <property type="match status" value="1"/>
</dbReference>
<protein>
    <recommendedName>
        <fullName evidence="6">Tetratricopeptide repeat protein</fullName>
    </recommendedName>
</protein>
<feature type="signal peptide" evidence="3">
    <location>
        <begin position="1"/>
        <end position="27"/>
    </location>
</feature>
<comment type="caution">
    <text evidence="4">The sequence shown here is derived from an EMBL/GenBank/DDBJ whole genome shotgun (WGS) entry which is preliminary data.</text>
</comment>
<reference evidence="4" key="1">
    <citation type="journal article" date="2014" name="Int. J. Syst. Evol. Microbiol.">
        <title>Complete genome sequence of Corynebacterium casei LMG S-19264T (=DSM 44701T), isolated from a smear-ripened cheese.</title>
        <authorList>
            <consortium name="US DOE Joint Genome Institute (JGI-PGF)"/>
            <person name="Walter F."/>
            <person name="Albersmeier A."/>
            <person name="Kalinowski J."/>
            <person name="Ruckert C."/>
        </authorList>
    </citation>
    <scope>NUCLEOTIDE SEQUENCE</scope>
    <source>
        <strain evidence="4">CCM 7664</strain>
    </source>
</reference>
<organism evidence="4 5">
    <name type="scientific">Oxalicibacterium solurbis</name>
    <dbReference type="NCBI Taxonomy" id="69280"/>
    <lineage>
        <taxon>Bacteria</taxon>
        <taxon>Pseudomonadati</taxon>
        <taxon>Pseudomonadota</taxon>
        <taxon>Betaproteobacteria</taxon>
        <taxon>Burkholderiales</taxon>
        <taxon>Oxalobacteraceae</taxon>
        <taxon>Oxalicibacterium</taxon>
    </lineage>
</organism>
<evidence type="ECO:0000256" key="2">
    <source>
        <dbReference type="SAM" id="Phobius"/>
    </source>
</evidence>
<feature type="compositionally biased region" description="Polar residues" evidence="1">
    <location>
        <begin position="259"/>
        <end position="276"/>
    </location>
</feature>
<accession>A0A8J3F8P2</accession>
<proteinExistence type="predicted"/>
<evidence type="ECO:0000313" key="4">
    <source>
        <dbReference type="EMBL" id="GGI53748.1"/>
    </source>
</evidence>
<feature type="transmembrane region" description="Helical" evidence="2">
    <location>
        <begin position="130"/>
        <end position="148"/>
    </location>
</feature>
<dbReference type="Pfam" id="PF13432">
    <property type="entry name" value="TPR_16"/>
    <property type="match status" value="1"/>
</dbReference>
<keyword evidence="2" id="KW-1133">Transmembrane helix</keyword>
<keyword evidence="2" id="KW-0812">Transmembrane</keyword>
<keyword evidence="3" id="KW-0732">Signal</keyword>